<evidence type="ECO:0000313" key="2">
    <source>
        <dbReference type="Proteomes" id="UP000189670"/>
    </source>
</evidence>
<dbReference type="EMBL" id="ATBP01000482">
    <property type="protein sequence ID" value="ETR70123.1"/>
    <property type="molecule type" value="Genomic_DNA"/>
</dbReference>
<gene>
    <name evidence="1" type="ORF">OMM_03462</name>
</gene>
<evidence type="ECO:0000313" key="1">
    <source>
        <dbReference type="EMBL" id="ETR70123.1"/>
    </source>
</evidence>
<organism evidence="1 2">
    <name type="scientific">Candidatus Magnetoglobus multicellularis str. Araruama</name>
    <dbReference type="NCBI Taxonomy" id="890399"/>
    <lineage>
        <taxon>Bacteria</taxon>
        <taxon>Pseudomonadati</taxon>
        <taxon>Thermodesulfobacteriota</taxon>
        <taxon>Desulfobacteria</taxon>
        <taxon>Desulfobacterales</taxon>
        <taxon>Desulfobacteraceae</taxon>
        <taxon>Candidatus Magnetoglobus</taxon>
    </lineage>
</organism>
<evidence type="ECO:0008006" key="3">
    <source>
        <dbReference type="Google" id="ProtNLM"/>
    </source>
</evidence>
<name>A0A1V1P5P1_9BACT</name>
<dbReference type="Proteomes" id="UP000189670">
    <property type="component" value="Unassembled WGS sequence"/>
</dbReference>
<reference evidence="2" key="1">
    <citation type="submission" date="2012-11" db="EMBL/GenBank/DDBJ databases">
        <authorList>
            <person name="Lucero-Rivera Y.E."/>
            <person name="Tovar-Ramirez D."/>
        </authorList>
    </citation>
    <scope>NUCLEOTIDE SEQUENCE [LARGE SCALE GENOMIC DNA]</scope>
    <source>
        <strain evidence="2">Araruama</strain>
    </source>
</reference>
<proteinExistence type="predicted"/>
<accession>A0A1V1P5P1</accession>
<sequence length="787" mass="86100">MLALCDNPQINAVATYDIDQTVMISQTIECEELAAGITFETIVSDAVKNDPTGQVCQIAIANAGGTAQNISVSMDMPDDFFLVENSVSNDWQHAMTIQTNDPAIITFDDLFLGTDETIQLTFSLGTGCDAGTGSHPLITTISFDDVSNVSHSIEDFSLINLAGGLIVLDLSPIDPIPFAIEPGDRVTVKAMLTNNGDGGMNFVSLRASWGTGFDMPELGEKNISPILGDHQYSYISDIIASKAARYFEFSLRVISCDDLTIDLKAFDPCDPDTIFTDDSSPFLILKQPNMKMSGSQAIIAYCGSGTMQIQLENKDQPAGTRGFATNFSLSANIPQSLIVSNVSSGWSYANNVFSYPDGIILAGQTHTLSFDITPNNPCNSVSGSIIFTPVHENACGDTFTPPPFMASYKMGEQPTISLETNMTAGGNDTQRLFLNEPVTFTVVPHVTHPESWNDALVINDLLSTAFIVQNVTASHGNIQQDNNQFIWTLNPHTVVNNPILTIETITTGNPCEAGKSIGNHVSIEKMETACGCEHSASDEAGGYLQNKGDTEIAALTEIREIINIPEEGSYDVCSDMTIDYDVRYLFDSNNSGIWTDSYFKDLLDGMQTYVQNSARYRINENSPWITLDNSYIQMNNGLIIDLSFMTDVYSGYTSVSGRLLDLRYTLKPSPDFIEPCTQSKSILSRSDLYIRNSPFGCDLGDNQGRHFYQMVMVPISRAVMSVDVNLNQTSVSLGERIQPTVAIQKVTPWPTHDIQVSIDTQNYYIHSPVTFTGFGGKFQTFHLKAMP</sequence>
<dbReference type="AlphaFoldDB" id="A0A1V1P5P1"/>
<comment type="caution">
    <text evidence="1">The sequence shown here is derived from an EMBL/GenBank/DDBJ whole genome shotgun (WGS) entry which is preliminary data.</text>
</comment>
<protein>
    <recommendedName>
        <fullName evidence="3">DUF11 domain-containing protein</fullName>
    </recommendedName>
</protein>